<dbReference type="InterPro" id="IPR014729">
    <property type="entry name" value="Rossmann-like_a/b/a_fold"/>
</dbReference>
<dbReference type="PANTHER" id="PTHR10055">
    <property type="entry name" value="TRYPTOPHANYL-TRNA SYNTHETASE"/>
    <property type="match status" value="1"/>
</dbReference>
<feature type="compositionally biased region" description="Basic and acidic residues" evidence="13">
    <location>
        <begin position="66"/>
        <end position="98"/>
    </location>
</feature>
<comment type="subcellular location">
    <subcellularLocation>
        <location evidence="1">Cytoplasm</location>
    </subcellularLocation>
</comment>
<evidence type="ECO:0000256" key="7">
    <source>
        <dbReference type="ARBA" id="ARBA00022741"/>
    </source>
</evidence>
<evidence type="ECO:0000256" key="5">
    <source>
        <dbReference type="ARBA" id="ARBA00022490"/>
    </source>
</evidence>
<sequence>MSDSLVPPEGFLASGQLTPNKIATQFAELDLPEPTGFAFPSHNAHQTRQEPAAQPIQTSGHARRQSNADDVMKELAKMRLPDPERIGQSVDNRRRESVSEQLSTRLANMDFPTPERIQQVDGRRGDASEQLSAKWAGMDFPQPERIFGGAGEGKGGVDAADWDNVKLDTEYEIPEAVRRGSVVGITSPVIDSTPSFARGHRKGQPSLSSVNEEGKSGSAIKSEIAAPAKAPAPVTTEAPAKPSAQLVTPWDVQGEISADGKALEINYDKLIETFGTRRITSELLERFERLTGHRAHRLLRRETFFSHRDLNNILDRFEQGKPFYLYTGRGPSSGSMHMGHQIPFSFTAWLQKVFDCPLVIQLTDDEKFLMKPNLKLDEVHKFAYENAKDIIACGFDLKKTFIFSDLDYVGGAFYRNILKIARAIPHNQSKGTFGFNDSDNIGKYHFVAVQAAPSFSNSFPQIFGEKHDIPCLIPCAIDQDPYFRLTRDVAHKLKYPKPCLLHCKFLPALQGAQTKMSASDPNSAIYMTDTPNQIKNKINRHGFSGGGDTEELHRQNGGNPDVDVAFQYLSFYEEDDELLAKTAADYRAGTLLTGQLKAMCIKKLQEEVKSFQERRSAVTEEILMAFMDPKRQIDPTPSVTAVAAAT</sequence>
<evidence type="ECO:0000313" key="14">
    <source>
        <dbReference type="EMBL" id="KAG7548916.1"/>
    </source>
</evidence>
<dbReference type="OrthoDB" id="10261385at2759"/>
<comment type="catalytic activity">
    <reaction evidence="12">
        <text>tRNA(Trp) + L-tryptophan + ATP = L-tryptophyl-tRNA(Trp) + AMP + diphosphate + H(+)</text>
        <dbReference type="Rhea" id="RHEA:24080"/>
        <dbReference type="Rhea" id="RHEA-COMP:9671"/>
        <dbReference type="Rhea" id="RHEA-COMP:9705"/>
        <dbReference type="ChEBI" id="CHEBI:15378"/>
        <dbReference type="ChEBI" id="CHEBI:30616"/>
        <dbReference type="ChEBI" id="CHEBI:33019"/>
        <dbReference type="ChEBI" id="CHEBI:57912"/>
        <dbReference type="ChEBI" id="CHEBI:78442"/>
        <dbReference type="ChEBI" id="CHEBI:78535"/>
        <dbReference type="ChEBI" id="CHEBI:456215"/>
        <dbReference type="EC" id="6.1.1.2"/>
    </reaction>
</comment>
<dbReference type="InterPro" id="IPR002305">
    <property type="entry name" value="aa-tRNA-synth_Ic"/>
</dbReference>
<accession>A0A8K0JML7</accession>
<evidence type="ECO:0000256" key="12">
    <source>
        <dbReference type="ARBA" id="ARBA00049929"/>
    </source>
</evidence>
<keyword evidence="15" id="KW-1185">Reference proteome</keyword>
<comment type="similarity">
    <text evidence="2">Belongs to the class-I aminoacyl-tRNA synthetase family.</text>
</comment>
<dbReference type="EMBL" id="JABELV010000057">
    <property type="protein sequence ID" value="KAG7548916.1"/>
    <property type="molecule type" value="Genomic_DNA"/>
</dbReference>
<dbReference type="Pfam" id="PF00579">
    <property type="entry name" value="tRNA-synt_1b"/>
    <property type="match status" value="1"/>
</dbReference>
<organism evidence="14 15">
    <name type="scientific">Filobasidium floriforme</name>
    <dbReference type="NCBI Taxonomy" id="5210"/>
    <lineage>
        <taxon>Eukaryota</taxon>
        <taxon>Fungi</taxon>
        <taxon>Dikarya</taxon>
        <taxon>Basidiomycota</taxon>
        <taxon>Agaricomycotina</taxon>
        <taxon>Tremellomycetes</taxon>
        <taxon>Filobasidiales</taxon>
        <taxon>Filobasidiaceae</taxon>
        <taxon>Filobasidium</taxon>
    </lineage>
</organism>
<dbReference type="FunFam" id="1.10.240.10:FF:000007">
    <property type="entry name" value="Tryptophan--tRNA ligase"/>
    <property type="match status" value="1"/>
</dbReference>
<keyword evidence="8" id="KW-0067">ATP-binding</keyword>
<dbReference type="Gene3D" id="3.40.50.620">
    <property type="entry name" value="HUPs"/>
    <property type="match status" value="1"/>
</dbReference>
<keyword evidence="10" id="KW-0030">Aminoacyl-tRNA synthetase</keyword>
<evidence type="ECO:0000256" key="8">
    <source>
        <dbReference type="ARBA" id="ARBA00022840"/>
    </source>
</evidence>
<keyword evidence="6" id="KW-0436">Ligase</keyword>
<dbReference type="InterPro" id="IPR002306">
    <property type="entry name" value="Trp-tRNA-ligase"/>
</dbReference>
<evidence type="ECO:0000256" key="9">
    <source>
        <dbReference type="ARBA" id="ARBA00022917"/>
    </source>
</evidence>
<dbReference type="EC" id="6.1.1.2" evidence="3"/>
<name>A0A8K0JML7_9TREE</name>
<evidence type="ECO:0000256" key="2">
    <source>
        <dbReference type="ARBA" id="ARBA00005594"/>
    </source>
</evidence>
<dbReference type="PANTHER" id="PTHR10055:SF1">
    <property type="entry name" value="TRYPTOPHAN--TRNA LIGASE, CYTOPLASMIC"/>
    <property type="match status" value="1"/>
</dbReference>
<protein>
    <recommendedName>
        <fullName evidence="4">Tryptophan--tRNA ligase, cytoplasmic</fullName>
        <ecNumber evidence="3">6.1.1.2</ecNumber>
    </recommendedName>
    <alternativeName>
        <fullName evidence="11">Tryptophanyl-tRNA synthetase</fullName>
    </alternativeName>
</protein>
<dbReference type="GO" id="GO:0006436">
    <property type="term" value="P:tryptophanyl-tRNA aminoacylation"/>
    <property type="evidence" value="ECO:0007669"/>
    <property type="project" value="InterPro"/>
</dbReference>
<feature type="region of interest" description="Disordered" evidence="13">
    <location>
        <begin position="193"/>
        <end position="218"/>
    </location>
</feature>
<dbReference type="NCBIfam" id="TIGR00233">
    <property type="entry name" value="trpS"/>
    <property type="match status" value="1"/>
</dbReference>
<dbReference type="GO" id="GO:0004830">
    <property type="term" value="F:tryptophan-tRNA ligase activity"/>
    <property type="evidence" value="ECO:0007669"/>
    <property type="project" value="UniProtKB-EC"/>
</dbReference>
<feature type="region of interest" description="Disordered" evidence="13">
    <location>
        <begin position="32"/>
        <end position="98"/>
    </location>
</feature>
<dbReference type="GO" id="GO:0005524">
    <property type="term" value="F:ATP binding"/>
    <property type="evidence" value="ECO:0007669"/>
    <property type="project" value="UniProtKB-KW"/>
</dbReference>
<dbReference type="AlphaFoldDB" id="A0A8K0JML7"/>
<dbReference type="GO" id="GO:0005737">
    <property type="term" value="C:cytoplasm"/>
    <property type="evidence" value="ECO:0007669"/>
    <property type="project" value="UniProtKB-SubCell"/>
</dbReference>
<keyword evidence="9" id="KW-0648">Protein biosynthesis</keyword>
<evidence type="ECO:0000256" key="3">
    <source>
        <dbReference type="ARBA" id="ARBA00013161"/>
    </source>
</evidence>
<dbReference type="PRINTS" id="PR01039">
    <property type="entry name" value="TRNASYNTHTRP"/>
</dbReference>
<evidence type="ECO:0000256" key="1">
    <source>
        <dbReference type="ARBA" id="ARBA00004496"/>
    </source>
</evidence>
<comment type="caution">
    <text evidence="14">The sequence shown here is derived from an EMBL/GenBank/DDBJ whole genome shotgun (WGS) entry which is preliminary data.</text>
</comment>
<dbReference type="CDD" id="cd00806">
    <property type="entry name" value="TrpRS_core"/>
    <property type="match status" value="1"/>
</dbReference>
<evidence type="ECO:0000256" key="6">
    <source>
        <dbReference type="ARBA" id="ARBA00022598"/>
    </source>
</evidence>
<evidence type="ECO:0000256" key="11">
    <source>
        <dbReference type="ARBA" id="ARBA00030268"/>
    </source>
</evidence>
<dbReference type="SUPFAM" id="SSF52374">
    <property type="entry name" value="Nucleotidylyl transferase"/>
    <property type="match status" value="1"/>
</dbReference>
<evidence type="ECO:0000256" key="4">
    <source>
        <dbReference type="ARBA" id="ARBA00013782"/>
    </source>
</evidence>
<dbReference type="Gene3D" id="1.10.240.10">
    <property type="entry name" value="Tyrosyl-Transfer RNA Synthetase"/>
    <property type="match status" value="1"/>
</dbReference>
<reference evidence="14" key="1">
    <citation type="submission" date="2020-04" db="EMBL/GenBank/DDBJ databases">
        <title>Analysis of mating type loci in Filobasidium floriforme.</title>
        <authorList>
            <person name="Nowrousian M."/>
        </authorList>
    </citation>
    <scope>NUCLEOTIDE SEQUENCE</scope>
    <source>
        <strain evidence="14">CBS 6242</strain>
    </source>
</reference>
<proteinExistence type="inferred from homology"/>
<evidence type="ECO:0000256" key="13">
    <source>
        <dbReference type="SAM" id="MobiDB-lite"/>
    </source>
</evidence>
<gene>
    <name evidence="14" type="ORF">FFLO_03208</name>
</gene>
<evidence type="ECO:0000313" key="15">
    <source>
        <dbReference type="Proteomes" id="UP000812966"/>
    </source>
</evidence>
<dbReference type="FunFam" id="3.40.50.620:FF:000033">
    <property type="entry name" value="tryptophan--tRNA ligase, cytoplasmic"/>
    <property type="match status" value="1"/>
</dbReference>
<keyword evidence="5" id="KW-0963">Cytoplasm</keyword>
<dbReference type="Proteomes" id="UP000812966">
    <property type="component" value="Unassembled WGS sequence"/>
</dbReference>
<evidence type="ECO:0000256" key="10">
    <source>
        <dbReference type="ARBA" id="ARBA00023146"/>
    </source>
</evidence>
<keyword evidence="7" id="KW-0547">Nucleotide-binding</keyword>